<dbReference type="Proteomes" id="UP000515129">
    <property type="component" value="Chromosome 44"/>
</dbReference>
<feature type="region of interest" description="Disordered" evidence="1">
    <location>
        <begin position="1"/>
        <end position="28"/>
    </location>
</feature>
<dbReference type="GeneID" id="113062470"/>
<keyword evidence="2" id="KW-1185">Reference proteome</keyword>
<sequence>MFTGEQLRNAGASNKHAQTSNDVQLKPTGNSNILELTVGVSSITGGGVHACDLVPVDLLAMPSGQDALSCCRRDFTNDSSSYELSERPDPTSHQHWSADDIVVVDETGGVDESRVHYKGPQSLILRGKHTHVIFQMDFASLKDNRSTHAVLITLQTGARLMASSSSSPSSSPFLSPSFISSFLYVSWRRLWILHRGDETQR</sequence>
<evidence type="ECO:0000313" key="2">
    <source>
        <dbReference type="Proteomes" id="UP000515129"/>
    </source>
</evidence>
<evidence type="ECO:0000256" key="1">
    <source>
        <dbReference type="SAM" id="MobiDB-lite"/>
    </source>
</evidence>
<evidence type="ECO:0000313" key="3">
    <source>
        <dbReference type="RefSeq" id="XP_026088134.1"/>
    </source>
</evidence>
<organism evidence="2 3">
    <name type="scientific">Carassius auratus</name>
    <name type="common">Goldfish</name>
    <dbReference type="NCBI Taxonomy" id="7957"/>
    <lineage>
        <taxon>Eukaryota</taxon>
        <taxon>Metazoa</taxon>
        <taxon>Chordata</taxon>
        <taxon>Craniata</taxon>
        <taxon>Vertebrata</taxon>
        <taxon>Euteleostomi</taxon>
        <taxon>Actinopterygii</taxon>
        <taxon>Neopterygii</taxon>
        <taxon>Teleostei</taxon>
        <taxon>Ostariophysi</taxon>
        <taxon>Cypriniformes</taxon>
        <taxon>Cyprinidae</taxon>
        <taxon>Cyprininae</taxon>
        <taxon>Carassius</taxon>
    </lineage>
</organism>
<protein>
    <submittedName>
        <fullName evidence="3">Uncharacterized protein LOC113062470 isoform X1</fullName>
    </submittedName>
</protein>
<reference evidence="3" key="1">
    <citation type="submission" date="2025-08" db="UniProtKB">
        <authorList>
            <consortium name="RefSeq"/>
        </authorList>
    </citation>
    <scope>IDENTIFICATION</scope>
    <source>
        <strain evidence="3">Wakin</strain>
        <tissue evidence="3">Muscle</tissue>
    </source>
</reference>
<dbReference type="AlphaFoldDB" id="A0A6P6LUE6"/>
<dbReference type="KEGG" id="caua:113062470"/>
<accession>A0A6P6LUE6</accession>
<dbReference type="RefSeq" id="XP_026088134.1">
    <property type="nucleotide sequence ID" value="XM_026232349.1"/>
</dbReference>
<dbReference type="OrthoDB" id="10482902at2759"/>
<proteinExistence type="predicted"/>
<gene>
    <name evidence="3" type="primary">LOC113062470</name>
</gene>
<name>A0A6P6LUE6_CARAU</name>
<feature type="compositionally biased region" description="Polar residues" evidence="1">
    <location>
        <begin position="11"/>
        <end position="28"/>
    </location>
</feature>